<accession>A0A061GV53</accession>
<sequence>MSPTCISSGTSIKVRPQRSVRPKVDVSTNKDNLNFKLAYTCAPIVGCKRAHSELGPMNERPTLNVPNRCEASRQDNKIVDICIKVDNNIMKWINAEAIDNLRNNLFMVVMDTVAVDCEGETADFQEGIGIVVFLAQI</sequence>
<evidence type="ECO:0000313" key="2">
    <source>
        <dbReference type="Proteomes" id="UP000026915"/>
    </source>
</evidence>
<organism evidence="1 2">
    <name type="scientific">Theobroma cacao</name>
    <name type="common">Cacao</name>
    <name type="synonym">Cocoa</name>
    <dbReference type="NCBI Taxonomy" id="3641"/>
    <lineage>
        <taxon>Eukaryota</taxon>
        <taxon>Viridiplantae</taxon>
        <taxon>Streptophyta</taxon>
        <taxon>Embryophyta</taxon>
        <taxon>Tracheophyta</taxon>
        <taxon>Spermatophyta</taxon>
        <taxon>Magnoliopsida</taxon>
        <taxon>eudicotyledons</taxon>
        <taxon>Gunneridae</taxon>
        <taxon>Pentapetalae</taxon>
        <taxon>rosids</taxon>
        <taxon>malvids</taxon>
        <taxon>Malvales</taxon>
        <taxon>Malvaceae</taxon>
        <taxon>Byttnerioideae</taxon>
        <taxon>Theobroma</taxon>
    </lineage>
</organism>
<gene>
    <name evidence="1" type="ORF">TCM_041063</name>
</gene>
<dbReference type="InParanoid" id="A0A061GV53"/>
<name>A0A061GV53_THECC</name>
<reference evidence="1 2" key="1">
    <citation type="journal article" date="2013" name="Genome Biol.">
        <title>The genome sequence of the most widely cultivated cacao type and its use to identify candidate genes regulating pod color.</title>
        <authorList>
            <person name="Motamayor J.C."/>
            <person name="Mockaitis K."/>
            <person name="Schmutz J."/>
            <person name="Haiminen N."/>
            <person name="Iii D.L."/>
            <person name="Cornejo O."/>
            <person name="Findley S.D."/>
            <person name="Zheng P."/>
            <person name="Utro F."/>
            <person name="Royaert S."/>
            <person name="Saski C."/>
            <person name="Jenkins J."/>
            <person name="Podicheti R."/>
            <person name="Zhao M."/>
            <person name="Scheffler B.E."/>
            <person name="Stack J.C."/>
            <person name="Feltus F.A."/>
            <person name="Mustiga G.M."/>
            <person name="Amores F."/>
            <person name="Phillips W."/>
            <person name="Marelli J.P."/>
            <person name="May G.D."/>
            <person name="Shapiro H."/>
            <person name="Ma J."/>
            <person name="Bustamante C.D."/>
            <person name="Schnell R.J."/>
            <person name="Main D."/>
            <person name="Gilbert D."/>
            <person name="Parida L."/>
            <person name="Kuhn D.N."/>
        </authorList>
    </citation>
    <scope>NUCLEOTIDE SEQUENCE [LARGE SCALE GENOMIC DNA]</scope>
    <source>
        <strain evidence="2">cv. Matina 1-6</strain>
    </source>
</reference>
<dbReference type="AlphaFoldDB" id="A0A061GV53"/>
<keyword evidence="2" id="KW-1185">Reference proteome</keyword>
<dbReference type="Gramene" id="EOY33057">
    <property type="protein sequence ID" value="EOY33057"/>
    <property type="gene ID" value="TCM_041063"/>
</dbReference>
<dbReference type="HOGENOM" id="CLU_1868860_0_0_1"/>
<evidence type="ECO:0000313" key="1">
    <source>
        <dbReference type="EMBL" id="EOY33057.1"/>
    </source>
</evidence>
<protein>
    <submittedName>
        <fullName evidence="1">Uncharacterized protein</fullName>
    </submittedName>
</protein>
<dbReference type="Proteomes" id="UP000026915">
    <property type="component" value="Chromosome 9"/>
</dbReference>
<proteinExistence type="predicted"/>
<dbReference type="EMBL" id="CM001887">
    <property type="protein sequence ID" value="EOY33057.1"/>
    <property type="molecule type" value="Genomic_DNA"/>
</dbReference>